<dbReference type="InterPro" id="IPR001119">
    <property type="entry name" value="SLH_dom"/>
</dbReference>
<gene>
    <name evidence="6" type="ORF">DV520_00665</name>
</gene>
<name>A0A3E2B6U3_9FIRM</name>
<dbReference type="GO" id="GO:0003796">
    <property type="term" value="F:lysozyme activity"/>
    <property type="evidence" value="ECO:0007669"/>
    <property type="project" value="InterPro"/>
</dbReference>
<feature type="compositionally biased region" description="Acidic residues" evidence="3">
    <location>
        <begin position="199"/>
        <end position="221"/>
    </location>
</feature>
<dbReference type="CDD" id="cd06414">
    <property type="entry name" value="GH25_LytC-like"/>
    <property type="match status" value="1"/>
</dbReference>
<dbReference type="Pfam" id="PF00395">
    <property type="entry name" value="SLH"/>
    <property type="match status" value="2"/>
</dbReference>
<keyword evidence="2" id="KW-0677">Repeat</keyword>
<feature type="signal peptide" evidence="4">
    <location>
        <begin position="1"/>
        <end position="26"/>
    </location>
</feature>
<comment type="similarity">
    <text evidence="1">Belongs to the glycosyl hydrolase 25 family.</text>
</comment>
<evidence type="ECO:0000256" key="2">
    <source>
        <dbReference type="ARBA" id="ARBA00022737"/>
    </source>
</evidence>
<dbReference type="PANTHER" id="PTHR34135">
    <property type="entry name" value="LYSOZYME"/>
    <property type="match status" value="1"/>
</dbReference>
<feature type="chain" id="PRO_5038333111" description="SLH domain-containing protein" evidence="4">
    <location>
        <begin position="27"/>
        <end position="466"/>
    </location>
</feature>
<evidence type="ECO:0000256" key="4">
    <source>
        <dbReference type="SAM" id="SignalP"/>
    </source>
</evidence>
<evidence type="ECO:0000313" key="7">
    <source>
        <dbReference type="Proteomes" id="UP000260649"/>
    </source>
</evidence>
<sequence length="466" mass="52691">MKQKQRIFSLFLLVALVFSLAAPVSAAGEMNFTDVAPDDWYYTYVKDLYDNDIVHGTTPTTFSPQGQVTLGEALKLVLMSAGYGDQIPTGSHWASGFYQLAQENGFLPSGLSLGLNDPINRLQIAEIIVNVLDLSRTSHDPSPFADTEDLSALILYDHGIFQGNQVNGELLFQPQDHITRAEITTVIWRVYELKNQTPEEPEEPDNPPDLPEEPEEPEEPTGDYFYFGGKKVYVVEEMPKRTYDSSLFQVNENGFLTYDSDKYTSKIGIDVSRYQGSIDWAAVKDAGVEFAMLRLGYRGYGTGAIVRDSYFYQNIQGALENGIEVGVYFFSQAINEAEAVEEAQFCMDLLQDYSITYPIVFDWEPYDSSLHPRTEGLSDEMLTKCAVAFCQAVEANGYDSMVYSNLTYFYLHYDLSKLVDFPLWLAQYNKTPTFYYHFDMWQYSSTGKVPGIEGNVDLNIQMIPKT</sequence>
<feature type="domain" description="SLH" evidence="5">
    <location>
        <begin position="133"/>
        <end position="201"/>
    </location>
</feature>
<keyword evidence="7" id="KW-1185">Reference proteome</keyword>
<evidence type="ECO:0000256" key="1">
    <source>
        <dbReference type="ARBA" id="ARBA00010646"/>
    </source>
</evidence>
<protein>
    <recommendedName>
        <fullName evidence="5">SLH domain-containing protein</fullName>
    </recommendedName>
</protein>
<dbReference type="PROSITE" id="PS51904">
    <property type="entry name" value="GLYCOSYL_HYDROL_F25_2"/>
    <property type="match status" value="1"/>
</dbReference>
<dbReference type="PANTHER" id="PTHR34135:SF2">
    <property type="entry name" value="LYSOZYME"/>
    <property type="match status" value="1"/>
</dbReference>
<dbReference type="RefSeq" id="WP_117141452.1">
    <property type="nucleotide sequence ID" value="NZ_CAKXKJ010000003.1"/>
</dbReference>
<dbReference type="EMBL" id="QQRQ01000001">
    <property type="protein sequence ID" value="RFT07686.1"/>
    <property type="molecule type" value="Genomic_DNA"/>
</dbReference>
<dbReference type="OrthoDB" id="9765879at2"/>
<dbReference type="InterPro" id="IPR002053">
    <property type="entry name" value="Glyco_hydro_25"/>
</dbReference>
<dbReference type="InterPro" id="IPR017853">
    <property type="entry name" value="GH"/>
</dbReference>
<feature type="domain" description="SLH" evidence="5">
    <location>
        <begin position="28"/>
        <end position="91"/>
    </location>
</feature>
<dbReference type="AlphaFoldDB" id="A0A3E2B6U3"/>
<organism evidence="6 7">
    <name type="scientific">Evtepia gabavorous</name>
    <dbReference type="NCBI Taxonomy" id="2211183"/>
    <lineage>
        <taxon>Bacteria</taxon>
        <taxon>Bacillati</taxon>
        <taxon>Bacillota</taxon>
        <taxon>Clostridia</taxon>
        <taxon>Eubacteriales</taxon>
        <taxon>Evtepia</taxon>
    </lineage>
</organism>
<evidence type="ECO:0000259" key="5">
    <source>
        <dbReference type="PROSITE" id="PS51272"/>
    </source>
</evidence>
<dbReference type="PROSITE" id="PS51272">
    <property type="entry name" value="SLH"/>
    <property type="match status" value="2"/>
</dbReference>
<dbReference type="GeneID" id="97994244"/>
<feature type="region of interest" description="Disordered" evidence="3">
    <location>
        <begin position="195"/>
        <end position="224"/>
    </location>
</feature>
<dbReference type="GO" id="GO:0009253">
    <property type="term" value="P:peptidoglycan catabolic process"/>
    <property type="evidence" value="ECO:0007669"/>
    <property type="project" value="InterPro"/>
</dbReference>
<keyword evidence="4" id="KW-0732">Signal</keyword>
<dbReference type="GO" id="GO:0016998">
    <property type="term" value="P:cell wall macromolecule catabolic process"/>
    <property type="evidence" value="ECO:0007669"/>
    <property type="project" value="InterPro"/>
</dbReference>
<accession>A0A3E2B6U3</accession>
<evidence type="ECO:0000256" key="3">
    <source>
        <dbReference type="SAM" id="MobiDB-lite"/>
    </source>
</evidence>
<dbReference type="Pfam" id="PF01183">
    <property type="entry name" value="Glyco_hydro_25"/>
    <property type="match status" value="1"/>
</dbReference>
<reference evidence="6 7" key="1">
    <citation type="submission" date="2018-07" db="EMBL/GenBank/DDBJ databases">
        <title>GABA Modulating Bacteria of the Human Gut Microbiota.</title>
        <authorList>
            <person name="Strandwitz P."/>
            <person name="Kim K.H."/>
            <person name="Terekhova D."/>
            <person name="Liu J.K."/>
            <person name="Sharma A."/>
            <person name="Levering J."/>
            <person name="Mcdonald D."/>
            <person name="Dietrich D."/>
            <person name="Ramadhar T.R."/>
            <person name="Lekbua A."/>
            <person name="Mroue N."/>
            <person name="Liston C."/>
            <person name="Stewart E.J."/>
            <person name="Dubin M.J."/>
            <person name="Zengler K."/>
            <person name="Knight R."/>
            <person name="Gilbert J.A."/>
            <person name="Clardy J."/>
            <person name="Lewis K."/>
        </authorList>
    </citation>
    <scope>NUCLEOTIDE SEQUENCE [LARGE SCALE GENOMIC DNA]</scope>
    <source>
        <strain evidence="6 7">KLE1738</strain>
    </source>
</reference>
<comment type="caution">
    <text evidence="6">The sequence shown here is derived from an EMBL/GenBank/DDBJ whole genome shotgun (WGS) entry which is preliminary data.</text>
</comment>
<dbReference type="Gene3D" id="3.20.20.80">
    <property type="entry name" value="Glycosidases"/>
    <property type="match status" value="1"/>
</dbReference>
<proteinExistence type="inferred from homology"/>
<dbReference type="Proteomes" id="UP000260649">
    <property type="component" value="Unassembled WGS sequence"/>
</dbReference>
<evidence type="ECO:0000313" key="6">
    <source>
        <dbReference type="EMBL" id="RFT07686.1"/>
    </source>
</evidence>
<dbReference type="GO" id="GO:0016052">
    <property type="term" value="P:carbohydrate catabolic process"/>
    <property type="evidence" value="ECO:0007669"/>
    <property type="project" value="TreeGrafter"/>
</dbReference>
<dbReference type="SUPFAM" id="SSF51445">
    <property type="entry name" value="(Trans)glycosidases"/>
    <property type="match status" value="1"/>
</dbReference>